<dbReference type="GO" id="GO:0006364">
    <property type="term" value="P:rRNA processing"/>
    <property type="evidence" value="ECO:0007669"/>
    <property type="project" value="UniProtKB-KW"/>
</dbReference>
<dbReference type="GO" id="GO:0008168">
    <property type="term" value="F:methyltransferase activity"/>
    <property type="evidence" value="ECO:0007669"/>
    <property type="project" value="UniProtKB-KW"/>
</dbReference>
<keyword evidence="5" id="KW-0949">S-adenosyl-L-methionine</keyword>
<name>A0AA88H2F1_NAELO</name>
<organism evidence="7 8">
    <name type="scientific">Naegleria lovaniensis</name>
    <name type="common">Amoeba</name>
    <dbReference type="NCBI Taxonomy" id="51637"/>
    <lineage>
        <taxon>Eukaryota</taxon>
        <taxon>Discoba</taxon>
        <taxon>Heterolobosea</taxon>
        <taxon>Tetramitia</taxon>
        <taxon>Eutetramitia</taxon>
        <taxon>Vahlkampfiidae</taxon>
        <taxon>Naegleria</taxon>
    </lineage>
</organism>
<dbReference type="FunFam" id="3.30.950.10:FF:000002">
    <property type="entry name" value="Ribosomal RNA small subunit methyltransferase I"/>
    <property type="match status" value="1"/>
</dbReference>
<dbReference type="CDD" id="cd11648">
    <property type="entry name" value="RsmI"/>
    <property type="match status" value="1"/>
</dbReference>
<protein>
    <recommendedName>
        <fullName evidence="6">Tetrapyrrole methylase domain-containing protein</fullName>
    </recommendedName>
</protein>
<dbReference type="Gene3D" id="3.30.950.10">
    <property type="entry name" value="Methyltransferase, Cobalt-precorrin-4 Transmethylase, Domain 2"/>
    <property type="match status" value="1"/>
</dbReference>
<evidence type="ECO:0000256" key="5">
    <source>
        <dbReference type="ARBA" id="ARBA00022691"/>
    </source>
</evidence>
<dbReference type="RefSeq" id="XP_044554595.1">
    <property type="nucleotide sequence ID" value="XM_044687080.1"/>
</dbReference>
<evidence type="ECO:0000259" key="6">
    <source>
        <dbReference type="Pfam" id="PF00590"/>
    </source>
</evidence>
<feature type="domain" description="Tetrapyrrole methylase" evidence="6">
    <location>
        <begin position="131"/>
        <end position="345"/>
    </location>
</feature>
<evidence type="ECO:0000256" key="2">
    <source>
        <dbReference type="ARBA" id="ARBA00022552"/>
    </source>
</evidence>
<evidence type="ECO:0000256" key="4">
    <source>
        <dbReference type="ARBA" id="ARBA00022679"/>
    </source>
</evidence>
<sequence length="374" mass="42421">MMKHVTGFLTGRSASGSMIRTNERVISLFFQSGRSFNEKLLLFRNHCSLAEYSKSTIKKKKTLEPKENKNHFEKKSISDESLMIRNEIATLNRSDEDFNVAFNQLDISSTEHHDISTSEDSTGTLQTPPGLYVVATPIGNMHDLSERAKHVLKSSQIIACEDTRTTRKLLHFHSLESNPPQHLISFVENKNATEIYSQSRKHLNVILNKLTSSSQVVSLVSECGSPCISDPGWMLVKSCHEYGVPVYSVPGPSSIVTALMISGFNSNRFIFEGFLPMIPKKRRKLLQEMNQIQGNRCLVFFENPNRIKQTLQDCLEIFGPQRQIALCFELTKLFERVQRGKLSTIARAMMNEDIKGECTIIIAQDEEEKKTLED</sequence>
<dbReference type="GO" id="GO:0032259">
    <property type="term" value="P:methylation"/>
    <property type="evidence" value="ECO:0007669"/>
    <property type="project" value="UniProtKB-KW"/>
</dbReference>
<dbReference type="SUPFAM" id="SSF53790">
    <property type="entry name" value="Tetrapyrrole methylase"/>
    <property type="match status" value="1"/>
</dbReference>
<keyword evidence="3" id="KW-0489">Methyltransferase</keyword>
<dbReference type="PANTHER" id="PTHR46111">
    <property type="entry name" value="RIBOSOMAL RNA SMALL SUBUNIT METHYLTRANSFERASE I"/>
    <property type="match status" value="1"/>
</dbReference>
<dbReference type="InterPro" id="IPR014777">
    <property type="entry name" value="4pyrrole_Mease_sub1"/>
</dbReference>
<dbReference type="Proteomes" id="UP000816034">
    <property type="component" value="Unassembled WGS sequence"/>
</dbReference>
<dbReference type="Gene3D" id="3.40.1010.10">
    <property type="entry name" value="Cobalt-precorrin-4 Transmethylase, Domain 1"/>
    <property type="match status" value="1"/>
</dbReference>
<dbReference type="InterPro" id="IPR035996">
    <property type="entry name" value="4pyrrol_Methylase_sf"/>
</dbReference>
<gene>
    <name evidence="7" type="ORF">C9374_011426</name>
</gene>
<reference evidence="7 8" key="1">
    <citation type="journal article" date="2018" name="BMC Genomics">
        <title>The genome of Naegleria lovaniensis, the basis for a comparative approach to unravel pathogenicity factors of the human pathogenic amoeba N. fowleri.</title>
        <authorList>
            <person name="Liechti N."/>
            <person name="Schurch N."/>
            <person name="Bruggmann R."/>
            <person name="Wittwer M."/>
        </authorList>
    </citation>
    <scope>NUCLEOTIDE SEQUENCE [LARGE SCALE GENOMIC DNA]</scope>
    <source>
        <strain evidence="7 8">ATCC 30569</strain>
    </source>
</reference>
<evidence type="ECO:0000256" key="1">
    <source>
        <dbReference type="ARBA" id="ARBA00022490"/>
    </source>
</evidence>
<dbReference type="InterPro" id="IPR000878">
    <property type="entry name" value="4pyrrol_Mease"/>
</dbReference>
<dbReference type="InterPro" id="IPR014776">
    <property type="entry name" value="4pyrrole_Mease_sub2"/>
</dbReference>
<dbReference type="Pfam" id="PF00590">
    <property type="entry name" value="TP_methylase"/>
    <property type="match status" value="1"/>
</dbReference>
<dbReference type="AlphaFoldDB" id="A0AA88H2F1"/>
<evidence type="ECO:0000313" key="8">
    <source>
        <dbReference type="Proteomes" id="UP000816034"/>
    </source>
</evidence>
<comment type="caution">
    <text evidence="7">The sequence shown here is derived from an EMBL/GenBank/DDBJ whole genome shotgun (WGS) entry which is preliminary data.</text>
</comment>
<dbReference type="InterPro" id="IPR008189">
    <property type="entry name" value="rRNA_ssu_MeTfrase_I"/>
</dbReference>
<evidence type="ECO:0000256" key="3">
    <source>
        <dbReference type="ARBA" id="ARBA00022603"/>
    </source>
</evidence>
<dbReference type="EMBL" id="PYSW02000004">
    <property type="protein sequence ID" value="KAG2392701.1"/>
    <property type="molecule type" value="Genomic_DNA"/>
</dbReference>
<dbReference type="PANTHER" id="PTHR46111:SF1">
    <property type="entry name" value="RIBOSOMAL RNA SMALL SUBUNIT METHYLTRANSFERASE I"/>
    <property type="match status" value="1"/>
</dbReference>
<keyword evidence="2" id="KW-0698">rRNA processing</keyword>
<dbReference type="GeneID" id="68103880"/>
<keyword evidence="4" id="KW-0808">Transferase</keyword>
<keyword evidence="8" id="KW-1185">Reference proteome</keyword>
<evidence type="ECO:0000313" key="7">
    <source>
        <dbReference type="EMBL" id="KAG2392701.1"/>
    </source>
</evidence>
<keyword evidence="1" id="KW-0963">Cytoplasm</keyword>
<dbReference type="HAMAP" id="MF_01877">
    <property type="entry name" value="16SrRNA_methyltr_I"/>
    <property type="match status" value="1"/>
</dbReference>
<proteinExistence type="inferred from homology"/>
<accession>A0AA88H2F1</accession>
<dbReference type="NCBIfam" id="TIGR00096">
    <property type="entry name" value="16S rRNA (cytidine(1402)-2'-O)-methyltransferase"/>
    <property type="match status" value="1"/>
</dbReference>